<dbReference type="PANTHER" id="PTHR10209">
    <property type="entry name" value="OXIDOREDUCTASE, 2OG-FE II OXYGENASE FAMILY PROTEIN"/>
    <property type="match status" value="1"/>
</dbReference>
<reference evidence="7" key="1">
    <citation type="submission" date="2015-02" db="EMBL/GenBank/DDBJ databases">
        <title>A transcriptome of Wollemia nobilis - a relic of Gondwana.</title>
        <authorList>
            <person name="Chia J.Y."/>
            <person name="Leong Y.S."/>
            <person name="Abdul Karim S."/>
            <person name="Wan Azmi N."/>
            <person name="Hercus R."/>
            <person name="Croft L."/>
        </authorList>
    </citation>
    <scope>NUCLEOTIDE SEQUENCE</scope>
    <source>
        <strain evidence="7">MaeBrown</strain>
        <tissue evidence="7">Leaf</tissue>
    </source>
</reference>
<dbReference type="InterPro" id="IPR026992">
    <property type="entry name" value="DIOX_N"/>
</dbReference>
<dbReference type="PROSITE" id="PS51471">
    <property type="entry name" value="FE2OG_OXY"/>
    <property type="match status" value="1"/>
</dbReference>
<dbReference type="AlphaFoldDB" id="A0A0C9RTA0"/>
<keyword evidence="4 5" id="KW-0408">Iron</keyword>
<feature type="domain" description="Fe2OG dioxygenase" evidence="6">
    <location>
        <begin position="222"/>
        <end position="323"/>
    </location>
</feature>
<dbReference type="GO" id="GO:0051213">
    <property type="term" value="F:dioxygenase activity"/>
    <property type="evidence" value="ECO:0007669"/>
    <property type="project" value="UniProtKB-ARBA"/>
</dbReference>
<evidence type="ECO:0000256" key="1">
    <source>
        <dbReference type="ARBA" id="ARBA00008056"/>
    </source>
</evidence>
<comment type="similarity">
    <text evidence="1 5">Belongs to the iron/ascorbate-dependent oxidoreductase family.</text>
</comment>
<protein>
    <submittedName>
        <fullName evidence="7">TSA: Wollemia nobilis Ref_Wollemi_Transcript_14009_1340 transcribed RNA sequence</fullName>
    </submittedName>
</protein>
<dbReference type="Gene3D" id="2.60.120.330">
    <property type="entry name" value="B-lactam Antibiotic, Isopenicillin N Synthase, Chain"/>
    <property type="match status" value="1"/>
</dbReference>
<dbReference type="SUPFAM" id="SSF51197">
    <property type="entry name" value="Clavaminate synthase-like"/>
    <property type="match status" value="1"/>
</dbReference>
<proteinExistence type="inferred from homology"/>
<dbReference type="FunFam" id="2.60.120.330:FF:000012">
    <property type="entry name" value="Gibberellin 20 oxidase 1"/>
    <property type="match status" value="1"/>
</dbReference>
<evidence type="ECO:0000313" key="7">
    <source>
        <dbReference type="EMBL" id="JAG86914.1"/>
    </source>
</evidence>
<dbReference type="Pfam" id="PF03171">
    <property type="entry name" value="2OG-FeII_Oxy"/>
    <property type="match status" value="1"/>
</dbReference>
<evidence type="ECO:0000256" key="4">
    <source>
        <dbReference type="ARBA" id="ARBA00023004"/>
    </source>
</evidence>
<dbReference type="EMBL" id="GCHU01013928">
    <property type="protein sequence ID" value="JAG86914.1"/>
    <property type="molecule type" value="Transcribed_RNA"/>
</dbReference>
<dbReference type="InterPro" id="IPR044861">
    <property type="entry name" value="IPNS-like_FE2OG_OXY"/>
</dbReference>
<accession>A0A0C9RTA0</accession>
<dbReference type="InterPro" id="IPR005123">
    <property type="entry name" value="Oxoglu/Fe-dep_dioxygenase_dom"/>
</dbReference>
<sequence length="395" mass="45303">MLADKLNTTTQRGDMGLENDSMAAVDIDPAFIVSPEHRPKINNSNNISRGDQHIPVIDLSPLNSIPPEESNGETLINQIEEACKEWGFFQVINHDVPLELLRWLQSEAAKFFSLPLQEKSRVRRNMDNPFGYYDTELTKNVRDWKEVFDFACRGTINLPRDFQAESHDTRPLTNQWPENPPHLREACEKYAEAVEKLSFRLLGLISQSLGLPGGYFDSKFEEHTSFLRLNHYPRCPVPHLALGVSRHRDIGAVTVLLQDDVEGLQVKKKDGEWLTVKPVPGAFIINVGDCVQVWSNDKYESVEHRVVVNDKEERFSVPFFFTPSHHVMMAPVPELLNEDNPPKYKEFNWGRFYKRRNDSNFKNLGAENLQIHRTDLAISPYPSHSYASCNEVSMV</sequence>
<dbReference type="Pfam" id="PF14226">
    <property type="entry name" value="DIOX_N"/>
    <property type="match status" value="1"/>
</dbReference>
<evidence type="ECO:0000256" key="5">
    <source>
        <dbReference type="RuleBase" id="RU003682"/>
    </source>
</evidence>
<evidence type="ECO:0000256" key="3">
    <source>
        <dbReference type="ARBA" id="ARBA00023002"/>
    </source>
</evidence>
<evidence type="ECO:0000259" key="6">
    <source>
        <dbReference type="PROSITE" id="PS51471"/>
    </source>
</evidence>
<name>A0A0C9RTA0_9CONI</name>
<keyword evidence="3 5" id="KW-0560">Oxidoreductase</keyword>
<dbReference type="GO" id="GO:0046872">
    <property type="term" value="F:metal ion binding"/>
    <property type="evidence" value="ECO:0007669"/>
    <property type="project" value="UniProtKB-KW"/>
</dbReference>
<evidence type="ECO:0000256" key="2">
    <source>
        <dbReference type="ARBA" id="ARBA00022723"/>
    </source>
</evidence>
<dbReference type="PANTHER" id="PTHR10209:SF885">
    <property type="entry name" value="2OG-FE(II) OXYGENASE FAMILY, PUTATIVE (AFU_ORTHOLOGUE AFUA_2G00750)-RELATED"/>
    <property type="match status" value="1"/>
</dbReference>
<organism evidence="7">
    <name type="scientific">Wollemia nobilis</name>
    <dbReference type="NCBI Taxonomy" id="56998"/>
    <lineage>
        <taxon>Eukaryota</taxon>
        <taxon>Viridiplantae</taxon>
        <taxon>Streptophyta</taxon>
        <taxon>Embryophyta</taxon>
        <taxon>Tracheophyta</taxon>
        <taxon>Spermatophyta</taxon>
        <taxon>Pinopsida</taxon>
        <taxon>Pinidae</taxon>
        <taxon>Conifers II</taxon>
        <taxon>Araucariales</taxon>
        <taxon>Araucariaceae</taxon>
        <taxon>Wollemia</taxon>
    </lineage>
</organism>
<keyword evidence="2 5" id="KW-0479">Metal-binding</keyword>
<dbReference type="PRINTS" id="PR00682">
    <property type="entry name" value="IPNSYNTHASE"/>
</dbReference>
<dbReference type="InterPro" id="IPR027443">
    <property type="entry name" value="IPNS-like_sf"/>
</dbReference>